<evidence type="ECO:0000313" key="1">
    <source>
        <dbReference type="EMBL" id="KAA6318512.1"/>
    </source>
</evidence>
<comment type="caution">
    <text evidence="1">The sequence shown here is derived from an EMBL/GenBank/DDBJ whole genome shotgun (WGS) entry which is preliminary data.</text>
</comment>
<sequence>QSIRWAAKYNIRELSNYLLYNFDDEPVDLYKRLELNVVLCEELNIPIFSFPMKYLPIDDRDKVQYYKHRNYIGKHWNRKYLRAIQAILNSTKGKIGRGEAFFRKAFGKDEKEYLELLLMPETYLIYRYFFEDKGNIEQWRNDLNSLSEKEKQQALDIVLANDFNRNQTDKNQNINKFLIHYKTNRDCVSDLKTEIGKEYLEFKKSSKKEEAIALYKAIYKADKH</sequence>
<protein>
    <submittedName>
        <fullName evidence="1">Uncharacterized protein</fullName>
    </submittedName>
</protein>
<organism evidence="1">
    <name type="scientific">termite gut metagenome</name>
    <dbReference type="NCBI Taxonomy" id="433724"/>
    <lineage>
        <taxon>unclassified sequences</taxon>
        <taxon>metagenomes</taxon>
        <taxon>organismal metagenomes</taxon>
    </lineage>
</organism>
<dbReference type="EMBL" id="SNRY01004167">
    <property type="protein sequence ID" value="KAA6318512.1"/>
    <property type="molecule type" value="Genomic_DNA"/>
</dbReference>
<name>A0A5J4QAK8_9ZZZZ</name>
<dbReference type="AlphaFoldDB" id="A0A5J4QAK8"/>
<accession>A0A5J4QAK8</accession>
<reference evidence="1" key="1">
    <citation type="submission" date="2019-03" db="EMBL/GenBank/DDBJ databases">
        <title>Single cell metagenomics reveals metabolic interactions within the superorganism composed of flagellate Streblomastix strix and complex community of Bacteroidetes bacteria on its surface.</title>
        <authorList>
            <person name="Treitli S.C."/>
            <person name="Kolisko M."/>
            <person name="Husnik F."/>
            <person name="Keeling P."/>
            <person name="Hampl V."/>
        </authorList>
    </citation>
    <scope>NUCLEOTIDE SEQUENCE</scope>
    <source>
        <strain evidence="1">STM</strain>
    </source>
</reference>
<feature type="non-terminal residue" evidence="1">
    <location>
        <position position="1"/>
    </location>
</feature>
<proteinExistence type="predicted"/>
<gene>
    <name evidence="1" type="ORF">EZS27_031490</name>
</gene>